<dbReference type="STRING" id="246191.SAMN05660337_2591"/>
<evidence type="ECO:0000256" key="2">
    <source>
        <dbReference type="ARBA" id="ARBA00022448"/>
    </source>
</evidence>
<dbReference type="GO" id="GO:0005886">
    <property type="term" value="C:plasma membrane"/>
    <property type="evidence" value="ECO:0007669"/>
    <property type="project" value="UniProtKB-SubCell"/>
</dbReference>
<dbReference type="GO" id="GO:0015333">
    <property type="term" value="F:peptide:proton symporter activity"/>
    <property type="evidence" value="ECO:0007669"/>
    <property type="project" value="UniProtKB-ARBA"/>
</dbReference>
<feature type="transmembrane region" description="Helical" evidence="9">
    <location>
        <begin position="105"/>
        <end position="122"/>
    </location>
</feature>
<dbReference type="RefSeq" id="WP_092161773.1">
    <property type="nucleotide sequence ID" value="NZ_FNGA01000004.1"/>
</dbReference>
<dbReference type="GO" id="GO:0042937">
    <property type="term" value="F:tripeptide transmembrane transporter activity"/>
    <property type="evidence" value="ECO:0007669"/>
    <property type="project" value="UniProtKB-ARBA"/>
</dbReference>
<dbReference type="PANTHER" id="PTHR23517">
    <property type="entry name" value="RESISTANCE PROTEIN MDTM, PUTATIVE-RELATED-RELATED"/>
    <property type="match status" value="1"/>
</dbReference>
<dbReference type="Gene3D" id="1.20.1250.20">
    <property type="entry name" value="MFS general substrate transporter like domains"/>
    <property type="match status" value="1"/>
</dbReference>
<feature type="transmembrane region" description="Helical" evidence="9">
    <location>
        <begin position="263"/>
        <end position="282"/>
    </location>
</feature>
<dbReference type="InterPro" id="IPR036259">
    <property type="entry name" value="MFS_trans_sf"/>
</dbReference>
<dbReference type="NCBIfam" id="TIGR00924">
    <property type="entry name" value="yjdL_sub1_fam"/>
    <property type="match status" value="1"/>
</dbReference>
<dbReference type="SUPFAM" id="SSF103473">
    <property type="entry name" value="MFS general substrate transporter"/>
    <property type="match status" value="1"/>
</dbReference>
<dbReference type="InterPro" id="IPR005279">
    <property type="entry name" value="Dipep/tripep_permease"/>
</dbReference>
<feature type="transmembrane region" description="Helical" evidence="9">
    <location>
        <begin position="412"/>
        <end position="434"/>
    </location>
</feature>
<comment type="subcellular location">
    <subcellularLocation>
        <location evidence="1">Cell membrane</location>
        <topology evidence="1">Multi-pass membrane protein</topology>
    </subcellularLocation>
    <subcellularLocation>
        <location evidence="8">Membrane</location>
        <topology evidence="8">Multi-pass membrane protein</topology>
    </subcellularLocation>
</comment>
<dbReference type="PANTHER" id="PTHR23517:SF15">
    <property type="entry name" value="PROTON-DEPENDENT OLIGOPEPTIDE FAMILY TRANSPORT PROTEIN"/>
    <property type="match status" value="1"/>
</dbReference>
<evidence type="ECO:0000313" key="10">
    <source>
        <dbReference type="EMBL" id="SDL30889.1"/>
    </source>
</evidence>
<evidence type="ECO:0000256" key="6">
    <source>
        <dbReference type="ARBA" id="ARBA00022989"/>
    </source>
</evidence>
<evidence type="ECO:0000313" key="11">
    <source>
        <dbReference type="Proteomes" id="UP000199053"/>
    </source>
</evidence>
<keyword evidence="2 8" id="KW-0813">Transport</keyword>
<evidence type="ECO:0000256" key="9">
    <source>
        <dbReference type="SAM" id="Phobius"/>
    </source>
</evidence>
<dbReference type="PROSITE" id="PS01023">
    <property type="entry name" value="PTR2_2"/>
    <property type="match status" value="1"/>
</dbReference>
<evidence type="ECO:0000256" key="8">
    <source>
        <dbReference type="RuleBase" id="RU003755"/>
    </source>
</evidence>
<keyword evidence="11" id="KW-1185">Reference proteome</keyword>
<sequence length="482" mass="52753">MSESSVSPFKHPKPFYLLFSVEMWERFGYYGMQALLVLFMVTKLGFSDDLADTTFSAFAALVYAFICLGGYVGDKILGNRRTMFFGAVVLAVGYGLLGIDCDRFLYPALGIIIAGNGLFKANPSALVSKLYEKGDSRVDGAFTLYYMAINIGSFAAMSLCPVIQKMYGWNAGFLVCFIGMGIAIGNYIIFRSILDPIGSEADFKPLSVRNLGLTLLGTIFVAFISALLLKHLVVAHELLYVAVLVVAGLFIREIYRAEPHERSNLIICLILMVEAVVFFALYQQMPTSLNLFAARNVHLSIFGIPVQAASFQALNPFWIMVISPFLAMLYTKLDKSGKDLSLPGKFALGMIMCCASFLTLALVARYRADAAGYVSGNWLVLSYCFQSIGELLVSGLGLAMVSRLTPERSMGFMMGAWFMFQSVAMVLGGYIATLASVPNGGIHATKSLVIYGDLFMRIGLVTGAIALVMTLFVPVLKKYIRE</sequence>
<reference evidence="11" key="1">
    <citation type="submission" date="2016-10" db="EMBL/GenBank/DDBJ databases">
        <authorList>
            <person name="Varghese N."/>
            <person name="Submissions S."/>
        </authorList>
    </citation>
    <scope>NUCLEOTIDE SEQUENCE [LARGE SCALE GENOMIC DNA]</scope>
    <source>
        <strain evidence="11">DSM 16995</strain>
    </source>
</reference>
<dbReference type="OrthoDB" id="5351355at2"/>
<keyword evidence="3" id="KW-1003">Cell membrane</keyword>
<proteinExistence type="inferred from homology"/>
<feature type="transmembrane region" description="Helical" evidence="9">
    <location>
        <begin position="302"/>
        <end position="326"/>
    </location>
</feature>
<keyword evidence="6 9" id="KW-1133">Transmembrane helix</keyword>
<feature type="transmembrane region" description="Helical" evidence="9">
    <location>
        <begin position="346"/>
        <end position="366"/>
    </location>
</feature>
<feature type="transmembrane region" description="Helical" evidence="9">
    <location>
        <begin position="53"/>
        <end position="71"/>
    </location>
</feature>
<evidence type="ECO:0000256" key="5">
    <source>
        <dbReference type="ARBA" id="ARBA00022856"/>
    </source>
</evidence>
<evidence type="ECO:0000256" key="1">
    <source>
        <dbReference type="ARBA" id="ARBA00004651"/>
    </source>
</evidence>
<dbReference type="GO" id="GO:0035443">
    <property type="term" value="P:tripeptide transmembrane transport"/>
    <property type="evidence" value="ECO:0007669"/>
    <property type="project" value="UniProtKB-ARBA"/>
</dbReference>
<feature type="transmembrane region" description="Helical" evidence="9">
    <location>
        <begin position="83"/>
        <end position="99"/>
    </location>
</feature>
<dbReference type="CDD" id="cd17346">
    <property type="entry name" value="MFS_DtpA_like"/>
    <property type="match status" value="1"/>
</dbReference>
<organism evidence="10 11">
    <name type="scientific">Maridesulfovibrio ferrireducens</name>
    <dbReference type="NCBI Taxonomy" id="246191"/>
    <lineage>
        <taxon>Bacteria</taxon>
        <taxon>Pseudomonadati</taxon>
        <taxon>Thermodesulfobacteriota</taxon>
        <taxon>Desulfovibrionia</taxon>
        <taxon>Desulfovibrionales</taxon>
        <taxon>Desulfovibrionaceae</taxon>
        <taxon>Maridesulfovibrio</taxon>
    </lineage>
</organism>
<dbReference type="Proteomes" id="UP000199053">
    <property type="component" value="Unassembled WGS sequence"/>
</dbReference>
<feature type="transmembrane region" description="Helical" evidence="9">
    <location>
        <begin position="454"/>
        <end position="476"/>
    </location>
</feature>
<evidence type="ECO:0000256" key="7">
    <source>
        <dbReference type="ARBA" id="ARBA00023136"/>
    </source>
</evidence>
<evidence type="ECO:0000256" key="4">
    <source>
        <dbReference type="ARBA" id="ARBA00022692"/>
    </source>
</evidence>
<dbReference type="InterPro" id="IPR018456">
    <property type="entry name" value="PTR2_symporter_CS"/>
</dbReference>
<dbReference type="EMBL" id="FNGA01000004">
    <property type="protein sequence ID" value="SDL30889.1"/>
    <property type="molecule type" value="Genomic_DNA"/>
</dbReference>
<name>A0A1G9J088_9BACT</name>
<dbReference type="GO" id="GO:0071916">
    <property type="term" value="F:dipeptide transmembrane transporter activity"/>
    <property type="evidence" value="ECO:0007669"/>
    <property type="project" value="UniProtKB-ARBA"/>
</dbReference>
<keyword evidence="7 9" id="KW-0472">Membrane</keyword>
<dbReference type="InterPro" id="IPR050171">
    <property type="entry name" value="MFS_Transporters"/>
</dbReference>
<keyword evidence="5" id="KW-0653">Protein transport</keyword>
<dbReference type="InterPro" id="IPR000109">
    <property type="entry name" value="POT_fam"/>
</dbReference>
<feature type="transmembrane region" description="Helical" evidence="9">
    <location>
        <begin position="378"/>
        <end position="400"/>
    </location>
</feature>
<accession>A0A1G9J088</accession>
<dbReference type="AlphaFoldDB" id="A0A1G9J088"/>
<keyword evidence="4 8" id="KW-0812">Transmembrane</keyword>
<gene>
    <name evidence="10" type="ORF">SAMN05660337_2591</name>
</gene>
<dbReference type="Pfam" id="PF00854">
    <property type="entry name" value="PTR2"/>
    <property type="match status" value="1"/>
</dbReference>
<dbReference type="FunFam" id="1.20.1250.20:FF:000017">
    <property type="entry name" value="Dipeptide and tripeptide permease A"/>
    <property type="match status" value="1"/>
</dbReference>
<keyword evidence="5" id="KW-0571">Peptide transport</keyword>
<feature type="transmembrane region" description="Helical" evidence="9">
    <location>
        <begin position="211"/>
        <end position="228"/>
    </location>
</feature>
<feature type="transmembrane region" description="Helical" evidence="9">
    <location>
        <begin position="234"/>
        <end position="251"/>
    </location>
</feature>
<protein>
    <submittedName>
        <fullName evidence="10">Proton-dependent oligopeptide transporter, POT family</fullName>
    </submittedName>
</protein>
<comment type="similarity">
    <text evidence="8">Belongs to the major facilitator superfamily. Proton-dependent oligopeptide transporter (POT/PTR) (TC 2.A.17) family.</text>
</comment>
<feature type="transmembrane region" description="Helical" evidence="9">
    <location>
        <begin position="170"/>
        <end position="190"/>
    </location>
</feature>
<feature type="transmembrane region" description="Helical" evidence="9">
    <location>
        <begin position="143"/>
        <end position="164"/>
    </location>
</feature>
<evidence type="ECO:0000256" key="3">
    <source>
        <dbReference type="ARBA" id="ARBA00022475"/>
    </source>
</evidence>